<sequence length="32" mass="3328">MTGLLVDAALITLLVLAALVTVVVLLDARPPR</sequence>
<protein>
    <submittedName>
        <fullName evidence="2">Uncharacterized protein</fullName>
    </submittedName>
</protein>
<keyword evidence="1" id="KW-1133">Transmembrane helix</keyword>
<organism evidence="2 3">
    <name type="scientific">Amycolatopsis thermoflava</name>
    <dbReference type="NCBI Taxonomy" id="84480"/>
    <lineage>
        <taxon>Bacteria</taxon>
        <taxon>Bacillati</taxon>
        <taxon>Actinomycetota</taxon>
        <taxon>Actinomycetes</taxon>
        <taxon>Pseudonocardiales</taxon>
        <taxon>Pseudonocardiaceae</taxon>
        <taxon>Amycolatopsis</taxon>
        <taxon>Amycolatopsis methanolica group</taxon>
    </lineage>
</organism>
<keyword evidence="1" id="KW-0472">Membrane</keyword>
<keyword evidence="1" id="KW-0812">Transmembrane</keyword>
<name>A0A3N2GQF1_9PSEU</name>
<keyword evidence="3" id="KW-1185">Reference proteome</keyword>
<evidence type="ECO:0000256" key="1">
    <source>
        <dbReference type="SAM" id="Phobius"/>
    </source>
</evidence>
<reference evidence="2 3" key="1">
    <citation type="submission" date="2018-11" db="EMBL/GenBank/DDBJ databases">
        <title>Sequencing the genomes of 1000 actinobacteria strains.</title>
        <authorList>
            <person name="Klenk H.-P."/>
        </authorList>
    </citation>
    <scope>NUCLEOTIDE SEQUENCE [LARGE SCALE GENOMIC DNA]</scope>
    <source>
        <strain evidence="2 3">DSM 44348</strain>
    </source>
</reference>
<evidence type="ECO:0000313" key="2">
    <source>
        <dbReference type="EMBL" id="ROS38620.1"/>
    </source>
</evidence>
<proteinExistence type="predicted"/>
<dbReference type="Proteomes" id="UP000274843">
    <property type="component" value="Unassembled WGS sequence"/>
</dbReference>
<dbReference type="EMBL" id="RKHY01000001">
    <property type="protein sequence ID" value="ROS38620.1"/>
    <property type="molecule type" value="Genomic_DNA"/>
</dbReference>
<evidence type="ECO:0000313" key="3">
    <source>
        <dbReference type="Proteomes" id="UP000274843"/>
    </source>
</evidence>
<feature type="transmembrane region" description="Helical" evidence="1">
    <location>
        <begin position="6"/>
        <end position="26"/>
    </location>
</feature>
<accession>A0A3N2GQF1</accession>
<gene>
    <name evidence="2" type="ORF">EDD35_0903</name>
</gene>
<comment type="caution">
    <text evidence="2">The sequence shown here is derived from an EMBL/GenBank/DDBJ whole genome shotgun (WGS) entry which is preliminary data.</text>
</comment>
<dbReference type="AlphaFoldDB" id="A0A3N2GQF1"/>